<gene>
    <name evidence="1" type="ORF">Harman_39950</name>
</gene>
<dbReference type="EMBL" id="BIXZ01000015">
    <property type="protein sequence ID" value="GCF16060.1"/>
    <property type="molecule type" value="Genomic_DNA"/>
</dbReference>
<dbReference type="AlphaFoldDB" id="A0A4C2ERB8"/>
<evidence type="ECO:0000313" key="2">
    <source>
        <dbReference type="Proteomes" id="UP000304382"/>
    </source>
</evidence>
<comment type="caution">
    <text evidence="1">The sequence shown here is derived from an EMBL/GenBank/DDBJ whole genome shotgun (WGS) entry which is preliminary data.</text>
</comment>
<sequence>MCLGHGSQTENHRTPKLEEDMHYTGISFSSSTYLLPWSIHTIPPGAILPGEQGQLTQEGKKLVVREFAKMMK</sequence>
<keyword evidence="2" id="KW-1185">Reference proteome</keyword>
<proteinExistence type="predicted"/>
<accession>A0A4C2ERB8</accession>
<dbReference type="Proteomes" id="UP000304382">
    <property type="component" value="Unassembled WGS sequence"/>
</dbReference>
<name>A0A4C2ERB8_9EURY</name>
<protein>
    <submittedName>
        <fullName evidence="1">Uncharacterized protein</fullName>
    </submittedName>
</protein>
<evidence type="ECO:0000313" key="1">
    <source>
        <dbReference type="EMBL" id="GCF16060.1"/>
    </source>
</evidence>
<organism evidence="1 2">
    <name type="scientific">Haloarcula mannanilytica</name>
    <dbReference type="NCBI Taxonomy" id="2509225"/>
    <lineage>
        <taxon>Archaea</taxon>
        <taxon>Methanobacteriati</taxon>
        <taxon>Methanobacteriota</taxon>
        <taxon>Stenosarchaea group</taxon>
        <taxon>Halobacteria</taxon>
        <taxon>Halobacteriales</taxon>
        <taxon>Haloarculaceae</taxon>
        <taxon>Haloarcula</taxon>
    </lineage>
</organism>
<reference evidence="1 2" key="1">
    <citation type="submission" date="2019-02" db="EMBL/GenBank/DDBJ databases">
        <title>Haloarcula mannanilyticum sp. nov., a mannan degrading haloarchaeon isolated from commercial salt.</title>
        <authorList>
            <person name="Enomoto S."/>
            <person name="Shimane Y."/>
            <person name="Kamekura M."/>
            <person name="Ito T."/>
            <person name="Moriya O."/>
            <person name="Ihara K."/>
            <person name="Takahashi-Ando N."/>
            <person name="Fukushima Y."/>
            <person name="Yoshida Y."/>
            <person name="Usama R."/>
            <person name="Takai K."/>
            <person name="Minegishi H."/>
        </authorList>
    </citation>
    <scope>NUCLEOTIDE SEQUENCE [LARGE SCALE GENOMIC DNA]</scope>
    <source>
        <strain evidence="1 2">MD130-1</strain>
    </source>
</reference>